<evidence type="ECO:0000313" key="3">
    <source>
        <dbReference type="Proteomes" id="UP001165667"/>
    </source>
</evidence>
<keyword evidence="1" id="KW-0812">Transmembrane</keyword>
<keyword evidence="1" id="KW-0472">Membrane</keyword>
<evidence type="ECO:0000256" key="1">
    <source>
        <dbReference type="SAM" id="Phobius"/>
    </source>
</evidence>
<reference evidence="2" key="1">
    <citation type="submission" date="2022-05" db="EMBL/GenBank/DDBJ databases">
        <authorList>
            <person name="Pankratov T."/>
        </authorList>
    </citation>
    <scope>NUCLEOTIDE SEQUENCE</scope>
    <source>
        <strain evidence="2">BP6-180914</strain>
    </source>
</reference>
<protein>
    <recommendedName>
        <fullName evidence="4">Aldo/keto reductase</fullName>
    </recommendedName>
</protein>
<evidence type="ECO:0008006" key="4">
    <source>
        <dbReference type="Google" id="ProtNLM"/>
    </source>
</evidence>
<evidence type="ECO:0000313" key="2">
    <source>
        <dbReference type="EMBL" id="MCW6511174.1"/>
    </source>
</evidence>
<organism evidence="2 3">
    <name type="scientific">Lichenifustis flavocetrariae</name>
    <dbReference type="NCBI Taxonomy" id="2949735"/>
    <lineage>
        <taxon>Bacteria</taxon>
        <taxon>Pseudomonadati</taxon>
        <taxon>Pseudomonadota</taxon>
        <taxon>Alphaproteobacteria</taxon>
        <taxon>Hyphomicrobiales</taxon>
        <taxon>Lichenihabitantaceae</taxon>
        <taxon>Lichenifustis</taxon>
    </lineage>
</organism>
<dbReference type="Gene3D" id="3.20.20.100">
    <property type="entry name" value="NADP-dependent oxidoreductase domain"/>
    <property type="match status" value="1"/>
</dbReference>
<accession>A0AA41YYZ8</accession>
<dbReference type="Proteomes" id="UP001165667">
    <property type="component" value="Unassembled WGS sequence"/>
</dbReference>
<comment type="caution">
    <text evidence="2">The sequence shown here is derived from an EMBL/GenBank/DDBJ whole genome shotgun (WGS) entry which is preliminary data.</text>
</comment>
<feature type="transmembrane region" description="Helical" evidence="1">
    <location>
        <begin position="6"/>
        <end position="24"/>
    </location>
</feature>
<dbReference type="AlphaFoldDB" id="A0AA41YYZ8"/>
<keyword evidence="1" id="KW-1133">Transmembrane helix</keyword>
<keyword evidence="3" id="KW-1185">Reference proteome</keyword>
<dbReference type="SUPFAM" id="SSF51430">
    <property type="entry name" value="NAD(P)-linked oxidoreductase"/>
    <property type="match status" value="1"/>
</dbReference>
<dbReference type="InterPro" id="IPR036812">
    <property type="entry name" value="NAD(P)_OxRdtase_dom_sf"/>
</dbReference>
<name>A0AA41YYZ8_9HYPH</name>
<proteinExistence type="predicted"/>
<dbReference type="EMBL" id="JAMOIM010000022">
    <property type="protein sequence ID" value="MCW6511174.1"/>
    <property type="molecule type" value="Genomic_DNA"/>
</dbReference>
<gene>
    <name evidence="2" type="ORF">M8523_24535</name>
</gene>
<sequence length="63" mass="6769">MPIPTLSVTWIIASPVITSVILGASRHAQLRDTLAAADLVLPSDLKARLNDITAEYRRGDAGR</sequence>